<keyword evidence="1" id="KW-0472">Membrane</keyword>
<reference evidence="3" key="1">
    <citation type="submission" date="2014-09" db="EMBL/GenBank/DDBJ databases">
        <authorList>
            <person name="Mudge J."/>
            <person name="Ramaraj T."/>
            <person name="Lindquist I.E."/>
            <person name="Bharti A.K."/>
            <person name="Sundararajan A."/>
            <person name="Cameron C.T."/>
            <person name="Woodward J.E."/>
            <person name="May G.D."/>
            <person name="Brubaker C."/>
            <person name="Broadhvest J."/>
            <person name="Wilkins T.A."/>
        </authorList>
    </citation>
    <scope>NUCLEOTIDE SEQUENCE</scope>
    <source>
        <strain evidence="3">cv. AKA8401</strain>
    </source>
</reference>
<dbReference type="AlphaFoldDB" id="A0A0B0PU31"/>
<gene>
    <name evidence="2" type="ORF">F383_11446</name>
</gene>
<feature type="transmembrane region" description="Helical" evidence="1">
    <location>
        <begin position="7"/>
        <end position="29"/>
    </location>
</feature>
<accession>A0A0B0PU31</accession>
<organism evidence="2 3">
    <name type="scientific">Gossypium arboreum</name>
    <name type="common">Tree cotton</name>
    <name type="synonym">Gossypium nanking</name>
    <dbReference type="NCBI Taxonomy" id="29729"/>
    <lineage>
        <taxon>Eukaryota</taxon>
        <taxon>Viridiplantae</taxon>
        <taxon>Streptophyta</taxon>
        <taxon>Embryophyta</taxon>
        <taxon>Tracheophyta</taxon>
        <taxon>Spermatophyta</taxon>
        <taxon>Magnoliopsida</taxon>
        <taxon>eudicotyledons</taxon>
        <taxon>Gunneridae</taxon>
        <taxon>Pentapetalae</taxon>
        <taxon>rosids</taxon>
        <taxon>malvids</taxon>
        <taxon>Malvales</taxon>
        <taxon>Malvaceae</taxon>
        <taxon>Malvoideae</taxon>
        <taxon>Gossypium</taxon>
    </lineage>
</organism>
<keyword evidence="1" id="KW-0812">Transmembrane</keyword>
<evidence type="ECO:0000313" key="3">
    <source>
        <dbReference type="Proteomes" id="UP000032142"/>
    </source>
</evidence>
<protein>
    <submittedName>
        <fullName evidence="2">Periplasmic nitrate reductase</fullName>
    </submittedName>
</protein>
<dbReference type="Proteomes" id="UP000032142">
    <property type="component" value="Unassembled WGS sequence"/>
</dbReference>
<dbReference type="EMBL" id="KN443032">
    <property type="protein sequence ID" value="KHG27944.1"/>
    <property type="molecule type" value="Genomic_DNA"/>
</dbReference>
<evidence type="ECO:0000256" key="1">
    <source>
        <dbReference type="SAM" id="Phobius"/>
    </source>
</evidence>
<proteinExistence type="predicted"/>
<keyword evidence="3" id="KW-1185">Reference proteome</keyword>
<name>A0A0B0PU31_GOSAR</name>
<evidence type="ECO:0000313" key="2">
    <source>
        <dbReference type="EMBL" id="KHG27944.1"/>
    </source>
</evidence>
<keyword evidence="1" id="KW-1133">Transmembrane helix</keyword>
<sequence length="136" mass="14957">MYSDISSYATFTAISSFAALLLAATLQYWCWLGGSIYSPHGELVGTGGEQDGLGRVAYLYCSRIFYRWLGSSKGSSISNLDDYVKDEKVSYYVQVGTEEGYCYGDTSESRTDSAEQVVWPASSAGDGYGFWGNFRD</sequence>